<feature type="non-terminal residue" evidence="1">
    <location>
        <position position="1"/>
    </location>
</feature>
<dbReference type="Proteomes" id="UP001176941">
    <property type="component" value="Chromosome 26"/>
</dbReference>
<sequence>PSLSSGPSLCFFFLSGECNLLGSVSSQQKFEATDVKALGVSQLSDRLCYSSRVSDRL</sequence>
<feature type="non-terminal residue" evidence="1">
    <location>
        <position position="57"/>
    </location>
</feature>
<accession>A0ABN8YZX2</accession>
<keyword evidence="2" id="KW-1185">Reference proteome</keyword>
<dbReference type="EMBL" id="OX459962">
    <property type="protein sequence ID" value="CAI9167132.1"/>
    <property type="molecule type" value="Genomic_DNA"/>
</dbReference>
<organism evidence="1 2">
    <name type="scientific">Rangifer tarandus platyrhynchus</name>
    <name type="common">Svalbard reindeer</name>
    <dbReference type="NCBI Taxonomy" id="3082113"/>
    <lineage>
        <taxon>Eukaryota</taxon>
        <taxon>Metazoa</taxon>
        <taxon>Chordata</taxon>
        <taxon>Craniata</taxon>
        <taxon>Vertebrata</taxon>
        <taxon>Euteleostomi</taxon>
        <taxon>Mammalia</taxon>
        <taxon>Eutheria</taxon>
        <taxon>Laurasiatheria</taxon>
        <taxon>Artiodactyla</taxon>
        <taxon>Ruminantia</taxon>
        <taxon>Pecora</taxon>
        <taxon>Cervidae</taxon>
        <taxon>Odocoileinae</taxon>
        <taxon>Rangifer</taxon>
    </lineage>
</organism>
<gene>
    <name evidence="1" type="ORF">MRATA1EN1_LOCUS16094</name>
</gene>
<reference evidence="1" key="1">
    <citation type="submission" date="2023-04" db="EMBL/GenBank/DDBJ databases">
        <authorList>
            <consortium name="ELIXIR-Norway"/>
        </authorList>
    </citation>
    <scope>NUCLEOTIDE SEQUENCE [LARGE SCALE GENOMIC DNA]</scope>
</reference>
<protein>
    <submittedName>
        <fullName evidence="1">Uncharacterized protein</fullName>
    </submittedName>
</protein>
<name>A0ABN8YZX2_RANTA</name>
<proteinExistence type="predicted"/>
<evidence type="ECO:0000313" key="2">
    <source>
        <dbReference type="Proteomes" id="UP001176941"/>
    </source>
</evidence>
<evidence type="ECO:0000313" key="1">
    <source>
        <dbReference type="EMBL" id="CAI9167132.1"/>
    </source>
</evidence>